<dbReference type="AlphaFoldDB" id="A0A8B2NRL3"/>
<protein>
    <submittedName>
        <fullName evidence="1">Uncharacterized protein</fullName>
    </submittedName>
</protein>
<dbReference type="Proteomes" id="UP000249590">
    <property type="component" value="Unassembled WGS sequence"/>
</dbReference>
<reference evidence="1 2" key="1">
    <citation type="submission" date="2018-05" db="EMBL/GenBank/DDBJ databases">
        <title>Acuticoccus sediminis sp. nov., isolated from deep-sea sediment of Indian Ocean.</title>
        <authorList>
            <person name="Liu X."/>
            <person name="Lai Q."/>
            <person name="Du Y."/>
            <person name="Sun F."/>
            <person name="Zhang X."/>
            <person name="Wang S."/>
            <person name="Shao Z."/>
        </authorList>
    </citation>
    <scope>NUCLEOTIDE SEQUENCE [LARGE SCALE GENOMIC DNA]</scope>
    <source>
        <strain evidence="1 2">PTG4-2</strain>
    </source>
</reference>
<keyword evidence="2" id="KW-1185">Reference proteome</keyword>
<proteinExistence type="predicted"/>
<evidence type="ECO:0000313" key="2">
    <source>
        <dbReference type="Proteomes" id="UP000249590"/>
    </source>
</evidence>
<dbReference type="OrthoDB" id="4891072at2"/>
<accession>A0A8B2NRL3</accession>
<gene>
    <name evidence="1" type="ORF">DLJ53_09780</name>
</gene>
<dbReference type="EMBL" id="QHHQ01000002">
    <property type="protein sequence ID" value="RAI02525.1"/>
    <property type="molecule type" value="Genomic_DNA"/>
</dbReference>
<comment type="caution">
    <text evidence="1">The sequence shown here is derived from an EMBL/GenBank/DDBJ whole genome shotgun (WGS) entry which is preliminary data.</text>
</comment>
<sequence>MHLARLGSFHRSRLSFLDTMLREAARDGWRFARTLWEFDARGVGRAVYTVDTGPHCYSLVAFGHDLPDEERSDRVIATRWDATFALFDGVPEPADLDRLEANVPLQEAGRVSPRELTLARANRSVRLFEHVVAALAAGEQPDAEQVTATGYLMRTTAVYGSGKFGAADRATIAGRPELTGPFRAEMLTVWLIRLFTVDIVEWLAKVRGGADAARLDRDLARSVGVGNSTGLGMAPFLVRHPVLLNNWIAAREEALARVRARPAATQESHADVAAALARARENAAEWRSGHPLQLEKLAALRADLEMLATWLDDLPETYPYDALFRRAARLSLEGQEALASALIDAHGELVDDLAATMGADEDAAFAIDGAMPLARLGDILAEHYAEALAVDYGRPESVARFWYTSEEKLEPRLGERALEPGGELEEPLAVGRDAADLAADLARAPEGTVAGFLARHPEHRHAVRRAQTVARYPYAEIRDNLIDAGMLPIDLLRCKLSFFGADRFDPRSDRWVRVSLFQGKPHPQDILTA</sequence>
<organism evidence="1 2">
    <name type="scientific">Acuticoccus sediminis</name>
    <dbReference type="NCBI Taxonomy" id="2184697"/>
    <lineage>
        <taxon>Bacteria</taxon>
        <taxon>Pseudomonadati</taxon>
        <taxon>Pseudomonadota</taxon>
        <taxon>Alphaproteobacteria</taxon>
        <taxon>Hyphomicrobiales</taxon>
        <taxon>Amorphaceae</taxon>
        <taxon>Acuticoccus</taxon>
    </lineage>
</organism>
<evidence type="ECO:0000313" key="1">
    <source>
        <dbReference type="EMBL" id="RAI02525.1"/>
    </source>
</evidence>
<name>A0A8B2NRL3_9HYPH</name>